<evidence type="ECO:0000256" key="6">
    <source>
        <dbReference type="ARBA" id="ARBA00023136"/>
    </source>
</evidence>
<proteinExistence type="inferred from homology"/>
<feature type="transmembrane region" description="Helical" evidence="9">
    <location>
        <begin position="46"/>
        <end position="70"/>
    </location>
</feature>
<evidence type="ECO:0000313" key="10">
    <source>
        <dbReference type="EMBL" id="KAF2964897.1"/>
    </source>
</evidence>
<feature type="compositionally biased region" description="Pro residues" evidence="8">
    <location>
        <begin position="243"/>
        <end position="253"/>
    </location>
</feature>
<feature type="region of interest" description="Disordered" evidence="8">
    <location>
        <begin position="225"/>
        <end position="259"/>
    </location>
</feature>
<comment type="similarity">
    <text evidence="2">Belongs to the MIP/aquaporin (TC 1.A.8) family.</text>
</comment>
<keyword evidence="6 9" id="KW-0472">Membrane</keyword>
<dbReference type="Pfam" id="PF00230">
    <property type="entry name" value="MIP"/>
    <property type="match status" value="1"/>
</dbReference>
<evidence type="ECO:0000256" key="1">
    <source>
        <dbReference type="ARBA" id="ARBA00004141"/>
    </source>
</evidence>
<evidence type="ECO:0000256" key="5">
    <source>
        <dbReference type="ARBA" id="ARBA00022989"/>
    </source>
</evidence>
<dbReference type="GO" id="GO:0005886">
    <property type="term" value="C:plasma membrane"/>
    <property type="evidence" value="ECO:0007669"/>
    <property type="project" value="TreeGrafter"/>
</dbReference>
<evidence type="ECO:0000256" key="8">
    <source>
        <dbReference type="SAM" id="MobiDB-lite"/>
    </source>
</evidence>
<dbReference type="Proteomes" id="UP000481858">
    <property type="component" value="Unassembled WGS sequence"/>
</dbReference>
<evidence type="ECO:0000256" key="4">
    <source>
        <dbReference type="ARBA" id="ARBA00022737"/>
    </source>
</evidence>
<dbReference type="InterPro" id="IPR000425">
    <property type="entry name" value="MIP"/>
</dbReference>
<protein>
    <submittedName>
        <fullName evidence="10">Uncharacterized protein</fullName>
    </submittedName>
</protein>
<dbReference type="PANTHER" id="PTHR19139">
    <property type="entry name" value="AQUAPORIN TRANSPORTER"/>
    <property type="match status" value="1"/>
</dbReference>
<dbReference type="EMBL" id="WUBL01000132">
    <property type="protein sequence ID" value="KAF2964897.1"/>
    <property type="molecule type" value="Genomic_DNA"/>
</dbReference>
<feature type="transmembrane region" description="Helical" evidence="9">
    <location>
        <begin position="133"/>
        <end position="153"/>
    </location>
</feature>
<accession>A0A7C8N2F1</accession>
<dbReference type="SUPFAM" id="SSF81338">
    <property type="entry name" value="Aquaporin-like"/>
    <property type="match status" value="1"/>
</dbReference>
<evidence type="ECO:0000313" key="11">
    <source>
        <dbReference type="Proteomes" id="UP000481858"/>
    </source>
</evidence>
<dbReference type="InterPro" id="IPR034294">
    <property type="entry name" value="Aquaporin_transptr"/>
</dbReference>
<evidence type="ECO:0000256" key="3">
    <source>
        <dbReference type="ARBA" id="ARBA00022692"/>
    </source>
</evidence>
<keyword evidence="5 9" id="KW-1133">Transmembrane helix</keyword>
<feature type="transmembrane region" description="Helical" evidence="9">
    <location>
        <begin position="82"/>
        <end position="113"/>
    </location>
</feature>
<evidence type="ECO:0000256" key="2">
    <source>
        <dbReference type="ARBA" id="ARBA00006175"/>
    </source>
</evidence>
<dbReference type="InParanoid" id="A0A7C8N2F1"/>
<dbReference type="GO" id="GO:0015250">
    <property type="term" value="F:water channel activity"/>
    <property type="evidence" value="ECO:0007669"/>
    <property type="project" value="TreeGrafter"/>
</dbReference>
<evidence type="ECO:0000256" key="9">
    <source>
        <dbReference type="SAM" id="Phobius"/>
    </source>
</evidence>
<dbReference type="OrthoDB" id="5278911at2759"/>
<dbReference type="AlphaFoldDB" id="A0A7C8N2F1"/>
<organism evidence="10 11">
    <name type="scientific">Xylaria multiplex</name>
    <dbReference type="NCBI Taxonomy" id="323545"/>
    <lineage>
        <taxon>Eukaryota</taxon>
        <taxon>Fungi</taxon>
        <taxon>Dikarya</taxon>
        <taxon>Ascomycota</taxon>
        <taxon>Pezizomycotina</taxon>
        <taxon>Sordariomycetes</taxon>
        <taxon>Xylariomycetidae</taxon>
        <taxon>Xylariales</taxon>
        <taxon>Xylariaceae</taxon>
        <taxon>Xylaria</taxon>
    </lineage>
</organism>
<comment type="catalytic activity">
    <reaction evidence="7">
        <text>H2O(in) = H2O(out)</text>
        <dbReference type="Rhea" id="RHEA:29667"/>
        <dbReference type="ChEBI" id="CHEBI:15377"/>
    </reaction>
</comment>
<dbReference type="Gene3D" id="1.20.1080.10">
    <property type="entry name" value="Glycerol uptake facilitator protein"/>
    <property type="match status" value="1"/>
</dbReference>
<sequence length="636" mass="70058">MLRALYKCRLFHCIVQNNPTEDATQAKHQARRASIPSPVRIPGAHFVAATGEFVGTFWFLFFAYAGQLMVLDQAATAPGASVIMYASFAWTAIFIPSQLIACICAGAVVKVLFPGNIASLNTTLAPGVNVAQGLFAEMFFTSYLVFVVLILAVEKSRDTFIAPVGIGLALFVAEIPEQHDRSVNELLANLRRSTLSSQSAQASSSFSVATSPSVPPALRQILRLPEPSAPVPRRPQRRDPNGRRPPPGPPPPRSWVTLSQSRHATPSSSLWHDGTHNHIRYWPIPGIYAPAEGSLVDLILQRIALDWTQQRDWNRFYLYTLPSRMRSALLARVSEMFGQGVSLMDLRLVLSGPSKDELGEYGIQPPDVTILNSDFFYLDLAGSLGRSLTIKELHELLFGPKKAIIHTDNVVQDSWDAPAPTAGPVELLPNLTHLSLAIDPGSTPSVSWKQLLSLAGKLTQLTQLSLAGWPEPSLTPNAKFAKITSPTTGRSVQYSGTGPYSHVLDGDWTEAILILKRLSRALYSLEYLDLTGCGDWIRALREDSDGEFRMDFVDWAGDWGKITTLRLNSGYALANNSSNSEVLRFSGWIDEALAVEKHIRMQRAGRGRWITVERDTLSEAAQAVAEREKLARFHLD</sequence>
<comment type="subcellular location">
    <subcellularLocation>
        <location evidence="1">Membrane</location>
        <topology evidence="1">Multi-pass membrane protein</topology>
    </subcellularLocation>
</comment>
<dbReference type="PANTHER" id="PTHR19139:SF283">
    <property type="entry name" value="AQUAPORIN"/>
    <property type="match status" value="1"/>
</dbReference>
<reference evidence="10 11" key="1">
    <citation type="submission" date="2019-12" db="EMBL/GenBank/DDBJ databases">
        <title>Draft genome sequence of the ascomycete Xylaria multiplex DSM 110363.</title>
        <authorList>
            <person name="Buettner E."/>
            <person name="Kellner H."/>
        </authorList>
    </citation>
    <scope>NUCLEOTIDE SEQUENCE [LARGE SCALE GENOMIC DNA]</scope>
    <source>
        <strain evidence="10 11">DSM 110363</strain>
    </source>
</reference>
<gene>
    <name evidence="10" type="ORF">GQX73_g8673</name>
</gene>
<name>A0A7C8N2F1_9PEZI</name>
<dbReference type="InterPro" id="IPR023271">
    <property type="entry name" value="Aquaporin-like"/>
</dbReference>
<evidence type="ECO:0000256" key="7">
    <source>
        <dbReference type="ARBA" id="ARBA00034651"/>
    </source>
</evidence>
<comment type="caution">
    <text evidence="10">The sequence shown here is derived from an EMBL/GenBank/DDBJ whole genome shotgun (WGS) entry which is preliminary data.</text>
</comment>
<keyword evidence="3 9" id="KW-0812">Transmembrane</keyword>
<keyword evidence="4" id="KW-0677">Repeat</keyword>
<keyword evidence="11" id="KW-1185">Reference proteome</keyword>